<evidence type="ECO:0000256" key="1">
    <source>
        <dbReference type="SAM" id="MobiDB-lite"/>
    </source>
</evidence>
<organism evidence="2 3">
    <name type="scientific">Orbilia ellipsospora</name>
    <dbReference type="NCBI Taxonomy" id="2528407"/>
    <lineage>
        <taxon>Eukaryota</taxon>
        <taxon>Fungi</taxon>
        <taxon>Dikarya</taxon>
        <taxon>Ascomycota</taxon>
        <taxon>Pezizomycotina</taxon>
        <taxon>Orbiliomycetes</taxon>
        <taxon>Orbiliales</taxon>
        <taxon>Orbiliaceae</taxon>
        <taxon>Orbilia</taxon>
    </lineage>
</organism>
<feature type="compositionally biased region" description="Polar residues" evidence="1">
    <location>
        <begin position="1"/>
        <end position="14"/>
    </location>
</feature>
<feature type="region of interest" description="Disordered" evidence="1">
    <location>
        <begin position="1"/>
        <end position="23"/>
    </location>
</feature>
<dbReference type="AlphaFoldDB" id="A0AAV9XL65"/>
<comment type="caution">
    <text evidence="2">The sequence shown here is derived from an EMBL/GenBank/DDBJ whole genome shotgun (WGS) entry which is preliminary data.</text>
</comment>
<keyword evidence="3" id="KW-1185">Reference proteome</keyword>
<dbReference type="Proteomes" id="UP001365542">
    <property type="component" value="Unassembled WGS sequence"/>
</dbReference>
<proteinExistence type="predicted"/>
<evidence type="ECO:0000313" key="2">
    <source>
        <dbReference type="EMBL" id="KAK6542701.1"/>
    </source>
</evidence>
<gene>
    <name evidence="2" type="ORF">TWF694_006645</name>
</gene>
<evidence type="ECO:0000313" key="3">
    <source>
        <dbReference type="Proteomes" id="UP001365542"/>
    </source>
</evidence>
<dbReference type="EMBL" id="JAVHJO010000002">
    <property type="protein sequence ID" value="KAK6542701.1"/>
    <property type="molecule type" value="Genomic_DNA"/>
</dbReference>
<sequence length="248" mass="28015">MNNENRPPTISIVPQTPPPSTGTPLEVIKETFSPVHSSIVGEGSQAKIRTQVLRGSDHITGLARHEFKHDGQFGDPPPNPVGVSLTSLETSPANIHPTELDTNICKGEWLKSTIDWPFPHLFDDFRQGFADAKHNNPNQSTMKKIKGTNYDEDFNIPEEKWGARAYVEGVKFGKRYIADRLQPGEAVIMEEFDYANAPPGQVEHPRGGFEAFFKRMDNEEAERKRARKKHEVTRMWKDMAQCKCCEIS</sequence>
<reference evidence="2 3" key="1">
    <citation type="submission" date="2019-10" db="EMBL/GenBank/DDBJ databases">
        <authorList>
            <person name="Palmer J.M."/>
        </authorList>
    </citation>
    <scope>NUCLEOTIDE SEQUENCE [LARGE SCALE GENOMIC DNA]</scope>
    <source>
        <strain evidence="2 3">TWF694</strain>
    </source>
</reference>
<accession>A0AAV9XL65</accession>
<protein>
    <submittedName>
        <fullName evidence="2">Uncharacterized protein</fullName>
    </submittedName>
</protein>
<name>A0AAV9XL65_9PEZI</name>